<comment type="catalytic activity">
    <reaction evidence="7">
        <text>alpha-D-mannose 1-phosphate + GTP + H(+) = GDP-alpha-D-mannose + diphosphate</text>
        <dbReference type="Rhea" id="RHEA:15229"/>
        <dbReference type="ChEBI" id="CHEBI:15378"/>
        <dbReference type="ChEBI" id="CHEBI:33019"/>
        <dbReference type="ChEBI" id="CHEBI:37565"/>
        <dbReference type="ChEBI" id="CHEBI:57527"/>
        <dbReference type="ChEBI" id="CHEBI:58409"/>
        <dbReference type="EC" id="2.7.7.13"/>
    </reaction>
</comment>
<evidence type="ECO:0000256" key="1">
    <source>
        <dbReference type="ARBA" id="ARBA00006115"/>
    </source>
</evidence>
<evidence type="ECO:0000256" key="4">
    <source>
        <dbReference type="ARBA" id="ARBA00022695"/>
    </source>
</evidence>
<dbReference type="SUPFAM" id="SSF159283">
    <property type="entry name" value="Guanosine diphospho-D-mannose pyrophosphorylase/mannose-6-phosphate isomerase linker domain"/>
    <property type="match status" value="1"/>
</dbReference>
<feature type="domain" description="Nucleotidyl transferase" evidence="8">
    <location>
        <begin position="4"/>
        <end position="284"/>
    </location>
</feature>
<keyword evidence="11" id="KW-1185">Reference proteome</keyword>
<sequence length="358" mass="39449">MLHALIMAGGSGTRFWPLSRQRLPKQFLKLHGERSLIQQAHDRIAGLVGEERLLILTNQVQVPKTREQLPELPSGAVIGEPCGRDTAPCIALGAALIAKSDPDANMVVLAADHLIEPPERFHDAIETANKFVDDDPQTLVTFGIPPTFPSTGYGYLQRDEPLASGDINVFQLKSFHEKPDAETAKSFVDSGTYYWNSGIFCWRASTILSEIRRCAPEIGDGIDRIVAAWDSDECEKVFAAEFEALPKISIDYAVMEKAPKVAMVEVPFQWDDVGSWGALERVNEINDEGNVVLGRHVGLDTSGCIIVGDEDHVVSTIGVRDLIIVQTPDGTLVADKAHEQDVKRLLEQLKERGLNQYL</sequence>
<dbReference type="EMBL" id="CP036279">
    <property type="protein sequence ID" value="QDU64872.1"/>
    <property type="molecule type" value="Genomic_DNA"/>
</dbReference>
<protein>
    <recommendedName>
        <fullName evidence="2">mannose-1-phosphate guanylyltransferase</fullName>
        <ecNumber evidence="2">2.7.7.13</ecNumber>
    </recommendedName>
</protein>
<dbReference type="RefSeq" id="WP_145263378.1">
    <property type="nucleotide sequence ID" value="NZ_CP036279.1"/>
</dbReference>
<dbReference type="Proteomes" id="UP000317093">
    <property type="component" value="Chromosome"/>
</dbReference>
<evidence type="ECO:0000256" key="5">
    <source>
        <dbReference type="ARBA" id="ARBA00022741"/>
    </source>
</evidence>
<keyword evidence="3 10" id="KW-0808">Transferase</keyword>
<dbReference type="OrthoDB" id="9806359at2"/>
<dbReference type="PANTHER" id="PTHR46390:SF1">
    <property type="entry name" value="MANNOSE-1-PHOSPHATE GUANYLYLTRANSFERASE"/>
    <property type="match status" value="1"/>
</dbReference>
<evidence type="ECO:0000259" key="8">
    <source>
        <dbReference type="Pfam" id="PF00483"/>
    </source>
</evidence>
<keyword evidence="4 10" id="KW-0548">Nucleotidyltransferase</keyword>
<gene>
    <name evidence="10" type="primary">manC</name>
    <name evidence="10" type="ORF">Pan216_57650</name>
</gene>
<dbReference type="FunFam" id="3.90.550.10:FF:000046">
    <property type="entry name" value="Mannose-1-phosphate guanylyltransferase (GDP)"/>
    <property type="match status" value="1"/>
</dbReference>
<dbReference type="Pfam" id="PF22640">
    <property type="entry name" value="ManC_GMP_beta-helix"/>
    <property type="match status" value="1"/>
</dbReference>
<dbReference type="GO" id="GO:0009298">
    <property type="term" value="P:GDP-mannose biosynthetic process"/>
    <property type="evidence" value="ECO:0007669"/>
    <property type="project" value="TreeGrafter"/>
</dbReference>
<reference evidence="10 11" key="1">
    <citation type="submission" date="2019-02" db="EMBL/GenBank/DDBJ databases">
        <title>Deep-cultivation of Planctomycetes and their phenomic and genomic characterization uncovers novel biology.</title>
        <authorList>
            <person name="Wiegand S."/>
            <person name="Jogler M."/>
            <person name="Boedeker C."/>
            <person name="Pinto D."/>
            <person name="Vollmers J."/>
            <person name="Rivas-Marin E."/>
            <person name="Kohn T."/>
            <person name="Peeters S.H."/>
            <person name="Heuer A."/>
            <person name="Rast P."/>
            <person name="Oberbeckmann S."/>
            <person name="Bunk B."/>
            <person name="Jeske O."/>
            <person name="Meyerdierks A."/>
            <person name="Storesund J.E."/>
            <person name="Kallscheuer N."/>
            <person name="Luecker S."/>
            <person name="Lage O.M."/>
            <person name="Pohl T."/>
            <person name="Merkel B.J."/>
            <person name="Hornburger P."/>
            <person name="Mueller R.-W."/>
            <person name="Bruemmer F."/>
            <person name="Labrenz M."/>
            <person name="Spormann A.M."/>
            <person name="Op den Camp H."/>
            <person name="Overmann J."/>
            <person name="Amann R."/>
            <person name="Jetten M.S.M."/>
            <person name="Mascher T."/>
            <person name="Medema M.H."/>
            <person name="Devos D.P."/>
            <person name="Kaster A.-K."/>
            <person name="Ovreas L."/>
            <person name="Rohde M."/>
            <person name="Galperin M.Y."/>
            <person name="Jogler C."/>
        </authorList>
    </citation>
    <scope>NUCLEOTIDE SEQUENCE [LARGE SCALE GENOMIC DNA]</scope>
    <source>
        <strain evidence="10 11">Pan216</strain>
    </source>
</reference>
<dbReference type="GO" id="GO:0004475">
    <property type="term" value="F:mannose-1-phosphate guanylyltransferase (GTP) activity"/>
    <property type="evidence" value="ECO:0007669"/>
    <property type="project" value="UniProtKB-EC"/>
</dbReference>
<dbReference type="AlphaFoldDB" id="A0A518BD13"/>
<name>A0A518BD13_9BACT</name>
<proteinExistence type="inferred from homology"/>
<dbReference type="InterPro" id="IPR005835">
    <property type="entry name" value="NTP_transferase_dom"/>
</dbReference>
<evidence type="ECO:0000256" key="2">
    <source>
        <dbReference type="ARBA" id="ARBA00012387"/>
    </source>
</evidence>
<accession>A0A518BD13</accession>
<dbReference type="Gene3D" id="3.90.550.10">
    <property type="entry name" value="Spore Coat Polysaccharide Biosynthesis Protein SpsA, Chain A"/>
    <property type="match status" value="1"/>
</dbReference>
<dbReference type="EC" id="2.7.7.13" evidence="2"/>
<keyword evidence="6" id="KW-0342">GTP-binding</keyword>
<evidence type="ECO:0000259" key="9">
    <source>
        <dbReference type="Pfam" id="PF22640"/>
    </source>
</evidence>
<dbReference type="CDD" id="cd02509">
    <property type="entry name" value="GDP-M1P_Guanylyltransferase"/>
    <property type="match status" value="1"/>
</dbReference>
<dbReference type="GO" id="GO:0005525">
    <property type="term" value="F:GTP binding"/>
    <property type="evidence" value="ECO:0007669"/>
    <property type="project" value="UniProtKB-KW"/>
</dbReference>
<dbReference type="InterPro" id="IPR029044">
    <property type="entry name" value="Nucleotide-diphossugar_trans"/>
</dbReference>
<evidence type="ECO:0000256" key="7">
    <source>
        <dbReference type="ARBA" id="ARBA00047343"/>
    </source>
</evidence>
<keyword evidence="5" id="KW-0547">Nucleotide-binding</keyword>
<dbReference type="Pfam" id="PF00483">
    <property type="entry name" value="NTP_transferase"/>
    <property type="match status" value="1"/>
</dbReference>
<evidence type="ECO:0000256" key="3">
    <source>
        <dbReference type="ARBA" id="ARBA00022679"/>
    </source>
</evidence>
<comment type="similarity">
    <text evidence="1">Belongs to the mannose-6-phosphate isomerase type 2 family.</text>
</comment>
<organism evidence="10 11">
    <name type="scientific">Kolteria novifilia</name>
    <dbReference type="NCBI Taxonomy" id="2527975"/>
    <lineage>
        <taxon>Bacteria</taxon>
        <taxon>Pseudomonadati</taxon>
        <taxon>Planctomycetota</taxon>
        <taxon>Planctomycetia</taxon>
        <taxon>Kolteriales</taxon>
        <taxon>Kolteriaceae</taxon>
        <taxon>Kolteria</taxon>
    </lineage>
</organism>
<dbReference type="InterPro" id="IPR054566">
    <property type="entry name" value="ManC/GMP-like_b-helix"/>
</dbReference>
<evidence type="ECO:0000313" key="11">
    <source>
        <dbReference type="Proteomes" id="UP000317093"/>
    </source>
</evidence>
<dbReference type="KEGG" id="knv:Pan216_57650"/>
<dbReference type="PANTHER" id="PTHR46390">
    <property type="entry name" value="MANNOSE-1-PHOSPHATE GUANYLYLTRANSFERASE"/>
    <property type="match status" value="1"/>
</dbReference>
<dbReference type="InterPro" id="IPR049577">
    <property type="entry name" value="GMPP_N"/>
</dbReference>
<dbReference type="SUPFAM" id="SSF53448">
    <property type="entry name" value="Nucleotide-diphospho-sugar transferases"/>
    <property type="match status" value="1"/>
</dbReference>
<dbReference type="InterPro" id="IPR051161">
    <property type="entry name" value="Mannose-6P_isomerase_type2"/>
</dbReference>
<feature type="domain" description="MannoseP isomerase/GMP-like beta-helix" evidence="9">
    <location>
        <begin position="294"/>
        <end position="349"/>
    </location>
</feature>
<evidence type="ECO:0000313" key="10">
    <source>
        <dbReference type="EMBL" id="QDU64872.1"/>
    </source>
</evidence>
<evidence type="ECO:0000256" key="6">
    <source>
        <dbReference type="ARBA" id="ARBA00023134"/>
    </source>
</evidence>